<dbReference type="STRING" id="578942.SAMN05216289_11048"/>
<name>A0A1I4XIS9_9GAMM</name>
<dbReference type="OrthoDB" id="5954419at2"/>
<reference evidence="1 2" key="1">
    <citation type="submission" date="2016-10" db="EMBL/GenBank/DDBJ databases">
        <authorList>
            <person name="de Groot N.N."/>
        </authorList>
    </citation>
    <scope>NUCLEOTIDE SEQUENCE [LARGE SCALE GENOMIC DNA]</scope>
    <source>
        <strain evidence="1 2">CGMCC 1.7659</strain>
    </source>
</reference>
<dbReference type="AlphaFoldDB" id="A0A1I4XIS9"/>
<organism evidence="1 2">
    <name type="scientific">Dokdonella immobilis</name>
    <dbReference type="NCBI Taxonomy" id="578942"/>
    <lineage>
        <taxon>Bacteria</taxon>
        <taxon>Pseudomonadati</taxon>
        <taxon>Pseudomonadota</taxon>
        <taxon>Gammaproteobacteria</taxon>
        <taxon>Lysobacterales</taxon>
        <taxon>Rhodanobacteraceae</taxon>
        <taxon>Dokdonella</taxon>
    </lineage>
</organism>
<gene>
    <name evidence="1" type="ORF">SAMN05216289_11048</name>
</gene>
<evidence type="ECO:0000313" key="1">
    <source>
        <dbReference type="EMBL" id="SFN25734.1"/>
    </source>
</evidence>
<keyword evidence="2" id="KW-1185">Reference proteome</keyword>
<dbReference type="RefSeq" id="WP_139224921.1">
    <property type="nucleotide sequence ID" value="NZ_FOVF01000010.1"/>
</dbReference>
<dbReference type="EMBL" id="FOVF01000010">
    <property type="protein sequence ID" value="SFN25734.1"/>
    <property type="molecule type" value="Genomic_DNA"/>
</dbReference>
<evidence type="ECO:0000313" key="2">
    <source>
        <dbReference type="Proteomes" id="UP000198575"/>
    </source>
</evidence>
<proteinExistence type="predicted"/>
<sequence length="206" mass="23008">MSAPTASAANPFVAWKDRLFGARPVHSPVRESNPEGVVVLGVDRPEHLRILGDSDQREFPQGKSRFRELELQREFEHVALRVQVIARSNPHGRGNAVFKPVIYLLDDRGEVRESKAVEPLYLDIRPFRPTRLLACVPLEKVRRFAVATPASALGTSYESKSRDKVSAKSKGGFYYATDPIKVNLPYVETGELIVEVVRANRKGEGC</sequence>
<protein>
    <submittedName>
        <fullName evidence="1">Uncharacterized protein</fullName>
    </submittedName>
</protein>
<accession>A0A1I4XIS9</accession>
<dbReference type="Proteomes" id="UP000198575">
    <property type="component" value="Unassembled WGS sequence"/>
</dbReference>